<evidence type="ECO:0000256" key="4">
    <source>
        <dbReference type="ARBA" id="ARBA00047199"/>
    </source>
</evidence>
<accession>A0A329R5N3</accession>
<dbReference type="InterPro" id="IPR015424">
    <property type="entry name" value="PyrdxlP-dep_Trfase"/>
</dbReference>
<dbReference type="EC" id="4.4.1.2" evidence="3"/>
<evidence type="ECO:0000256" key="9">
    <source>
        <dbReference type="SAM" id="MobiDB-lite"/>
    </source>
</evidence>
<reference evidence="10 11" key="1">
    <citation type="submission" date="2018-06" db="EMBL/GenBank/DDBJ databases">
        <title>Phytoactinopolyspora halophila sp. nov., a novel halophilic actinomycete isolated from a saline soil in China.</title>
        <authorList>
            <person name="Tang S.-K."/>
        </authorList>
    </citation>
    <scope>NUCLEOTIDE SEQUENCE [LARGE SCALE GENOMIC DNA]</scope>
    <source>
        <strain evidence="10 11">YIM 96934</strain>
    </source>
</reference>
<name>A0A329R5N3_9ACTN</name>
<evidence type="ECO:0000256" key="8">
    <source>
        <dbReference type="RuleBase" id="RU362118"/>
    </source>
</evidence>
<dbReference type="GO" id="GO:0004123">
    <property type="term" value="F:cystathionine gamma-lyase activity"/>
    <property type="evidence" value="ECO:0007669"/>
    <property type="project" value="TreeGrafter"/>
</dbReference>
<dbReference type="FunFam" id="3.40.640.10:FF:000046">
    <property type="entry name" value="Cystathionine gamma-lyase"/>
    <property type="match status" value="1"/>
</dbReference>
<dbReference type="AlphaFoldDB" id="A0A329R5N3"/>
<dbReference type="InterPro" id="IPR015421">
    <property type="entry name" value="PyrdxlP-dep_Trfase_major"/>
</dbReference>
<dbReference type="Gene3D" id="3.90.1150.10">
    <property type="entry name" value="Aspartate Aminotransferase, domain 1"/>
    <property type="match status" value="1"/>
</dbReference>
<dbReference type="PANTHER" id="PTHR11808:SF85">
    <property type="entry name" value="CYSTATHIONINE GAMMA-LYASE-RELATED"/>
    <property type="match status" value="1"/>
</dbReference>
<dbReference type="Gene3D" id="3.40.640.10">
    <property type="entry name" value="Type I PLP-dependent aspartate aminotransferase-like (Major domain)"/>
    <property type="match status" value="1"/>
</dbReference>
<keyword evidence="11" id="KW-1185">Reference proteome</keyword>
<dbReference type="GO" id="GO:0018826">
    <property type="term" value="F:methionine gamma-lyase activity"/>
    <property type="evidence" value="ECO:0007669"/>
    <property type="project" value="UniProtKB-EC"/>
</dbReference>
<dbReference type="GO" id="GO:0019343">
    <property type="term" value="P:cysteine biosynthetic process via cystathionine"/>
    <property type="evidence" value="ECO:0007669"/>
    <property type="project" value="TreeGrafter"/>
</dbReference>
<dbReference type="InterPro" id="IPR015422">
    <property type="entry name" value="PyrdxlP-dep_Trfase_small"/>
</dbReference>
<comment type="caution">
    <text evidence="10">The sequence shown here is derived from an EMBL/GenBank/DDBJ whole genome shotgun (WGS) entry which is preliminary data.</text>
</comment>
<evidence type="ECO:0000313" key="10">
    <source>
        <dbReference type="EMBL" id="RAW18742.1"/>
    </source>
</evidence>
<dbReference type="RefSeq" id="WP_112256455.1">
    <property type="nucleotide sequence ID" value="NZ_QMIG01000001.1"/>
</dbReference>
<evidence type="ECO:0000256" key="3">
    <source>
        <dbReference type="ARBA" id="ARBA00047175"/>
    </source>
</evidence>
<evidence type="ECO:0000256" key="7">
    <source>
        <dbReference type="PIRSR" id="PIRSR001434-2"/>
    </source>
</evidence>
<dbReference type="GO" id="GO:0047982">
    <property type="term" value="F:homocysteine desulfhydrase activity"/>
    <property type="evidence" value="ECO:0007669"/>
    <property type="project" value="UniProtKB-EC"/>
</dbReference>
<dbReference type="GO" id="GO:0005737">
    <property type="term" value="C:cytoplasm"/>
    <property type="evidence" value="ECO:0007669"/>
    <property type="project" value="TreeGrafter"/>
</dbReference>
<sequence>MSTFQNSRNPDAHSPGTRCGGLSPQSRLVAGGRPEPVADAPLNEPVTLASTYHAGGERGYGRYGNPTWEAFEDVLGDLEGGSALAFASGMAASTAVLELLPAGAVVVAPDCAYLGVLEQMRERHEARRIELRQVDVSDTPAVRAALAGASMVWLESPTNPKLDIADVAAIGAAAHEAGALTVVDNTFATPLLQQPLQLGADVVVHSVTKLLSGHSDVVAGATVTSDDGVSARLDRHRRLHGATPSPMDTYLALRGMRTLGVRLDRAQANAAELTRRLSEHPAVTRVRYPGWGSICSIEVVGGAPGADAVVDAVQLWVNTTSLGGVESTLERRRRWPAESHTVDESLIRLSVGIEDPDDLWQDLSRALDAARRH</sequence>
<gene>
    <name evidence="10" type="ORF">DPM12_01335</name>
</gene>
<evidence type="ECO:0000256" key="2">
    <source>
        <dbReference type="ARBA" id="ARBA00022898"/>
    </source>
</evidence>
<evidence type="ECO:0000256" key="5">
    <source>
        <dbReference type="ARBA" id="ARBA00048780"/>
    </source>
</evidence>
<evidence type="ECO:0000256" key="6">
    <source>
        <dbReference type="ARBA" id="ARBA00052699"/>
    </source>
</evidence>
<evidence type="ECO:0000256" key="1">
    <source>
        <dbReference type="ARBA" id="ARBA00001933"/>
    </source>
</evidence>
<keyword evidence="2 7" id="KW-0663">Pyridoxal phosphate</keyword>
<organism evidence="10 11">
    <name type="scientific">Phytoactinopolyspora halophila</name>
    <dbReference type="NCBI Taxonomy" id="1981511"/>
    <lineage>
        <taxon>Bacteria</taxon>
        <taxon>Bacillati</taxon>
        <taxon>Actinomycetota</taxon>
        <taxon>Actinomycetes</taxon>
        <taxon>Jiangellales</taxon>
        <taxon>Jiangellaceae</taxon>
        <taxon>Phytoactinopolyspora</taxon>
    </lineage>
</organism>
<evidence type="ECO:0000313" key="11">
    <source>
        <dbReference type="Proteomes" id="UP000250462"/>
    </source>
</evidence>
<protein>
    <recommendedName>
        <fullName evidence="3">homocysteine desulfhydrase</fullName>
        <ecNumber evidence="3">4.4.1.2</ecNumber>
    </recommendedName>
    <alternativeName>
        <fullName evidence="4">Homocysteine desulfhydrase</fullName>
    </alternativeName>
</protein>
<comment type="cofactor">
    <cofactor evidence="1 8">
        <name>pyridoxal 5'-phosphate</name>
        <dbReference type="ChEBI" id="CHEBI:597326"/>
    </cofactor>
</comment>
<dbReference type="InterPro" id="IPR000277">
    <property type="entry name" value="Cys/Met-Metab_PyrdxlP-dep_enz"/>
</dbReference>
<proteinExistence type="inferred from homology"/>
<dbReference type="EMBL" id="QMIG01000001">
    <property type="protein sequence ID" value="RAW18742.1"/>
    <property type="molecule type" value="Genomic_DNA"/>
</dbReference>
<dbReference type="OrthoDB" id="9780685at2"/>
<feature type="modified residue" description="N6-(pyridoxal phosphate)lysine" evidence="7">
    <location>
        <position position="209"/>
    </location>
</feature>
<dbReference type="Pfam" id="PF01053">
    <property type="entry name" value="Cys_Met_Meta_PP"/>
    <property type="match status" value="1"/>
</dbReference>
<dbReference type="GO" id="GO:0019346">
    <property type="term" value="P:transsulfuration"/>
    <property type="evidence" value="ECO:0007669"/>
    <property type="project" value="InterPro"/>
</dbReference>
<comment type="catalytic activity">
    <reaction evidence="5">
        <text>L-homocysteine + H2O = 2-oxobutanoate + hydrogen sulfide + NH4(+) + H(+)</text>
        <dbReference type="Rhea" id="RHEA:14501"/>
        <dbReference type="ChEBI" id="CHEBI:15377"/>
        <dbReference type="ChEBI" id="CHEBI:15378"/>
        <dbReference type="ChEBI" id="CHEBI:16763"/>
        <dbReference type="ChEBI" id="CHEBI:28938"/>
        <dbReference type="ChEBI" id="CHEBI:29919"/>
        <dbReference type="ChEBI" id="CHEBI:58199"/>
        <dbReference type="EC" id="4.4.1.2"/>
    </reaction>
    <physiologicalReaction direction="left-to-right" evidence="5">
        <dbReference type="Rhea" id="RHEA:14502"/>
    </physiologicalReaction>
</comment>
<dbReference type="SUPFAM" id="SSF53383">
    <property type="entry name" value="PLP-dependent transferases"/>
    <property type="match status" value="1"/>
</dbReference>
<dbReference type="Proteomes" id="UP000250462">
    <property type="component" value="Unassembled WGS sequence"/>
</dbReference>
<comment type="similarity">
    <text evidence="8">Belongs to the trans-sulfuration enzymes family.</text>
</comment>
<feature type="region of interest" description="Disordered" evidence="9">
    <location>
        <begin position="1"/>
        <end position="43"/>
    </location>
</feature>
<dbReference type="PANTHER" id="PTHR11808">
    <property type="entry name" value="TRANS-SULFURATION ENZYME FAMILY MEMBER"/>
    <property type="match status" value="1"/>
</dbReference>
<comment type="catalytic activity">
    <reaction evidence="6">
        <text>L-methionine + H2O = methanethiol + 2-oxobutanoate + NH4(+)</text>
        <dbReference type="Rhea" id="RHEA:23800"/>
        <dbReference type="ChEBI" id="CHEBI:15377"/>
        <dbReference type="ChEBI" id="CHEBI:16007"/>
        <dbReference type="ChEBI" id="CHEBI:16763"/>
        <dbReference type="ChEBI" id="CHEBI:28938"/>
        <dbReference type="ChEBI" id="CHEBI:57844"/>
        <dbReference type="EC" id="4.4.1.11"/>
    </reaction>
    <physiologicalReaction direction="left-to-right" evidence="6">
        <dbReference type="Rhea" id="RHEA:23801"/>
    </physiologicalReaction>
</comment>
<dbReference type="GO" id="GO:0030170">
    <property type="term" value="F:pyridoxal phosphate binding"/>
    <property type="evidence" value="ECO:0007669"/>
    <property type="project" value="InterPro"/>
</dbReference>
<dbReference type="PIRSF" id="PIRSF001434">
    <property type="entry name" value="CGS"/>
    <property type="match status" value="1"/>
</dbReference>